<reference evidence="15" key="2">
    <citation type="journal article" date="2015" name="Data Brief">
        <title>Shoot transcriptome of the giant reed, Arundo donax.</title>
        <authorList>
            <person name="Barrero R.A."/>
            <person name="Guerrero F.D."/>
            <person name="Moolhuijzen P."/>
            <person name="Goolsby J.A."/>
            <person name="Tidwell J."/>
            <person name="Bellgard S.E."/>
            <person name="Bellgard M.I."/>
        </authorList>
    </citation>
    <scope>NUCLEOTIDE SEQUENCE</scope>
    <source>
        <tissue evidence="15">Shoot tissue taken approximately 20 cm above the soil surface</tissue>
    </source>
</reference>
<dbReference type="Gene3D" id="3.30.1490.30">
    <property type="match status" value="1"/>
</dbReference>
<dbReference type="GO" id="GO:0003677">
    <property type="term" value="F:DNA binding"/>
    <property type="evidence" value="ECO:0007669"/>
    <property type="project" value="UniProtKB-UniRule"/>
</dbReference>
<feature type="region of interest" description="Disordered" evidence="12">
    <location>
        <begin position="270"/>
        <end position="306"/>
    </location>
</feature>
<evidence type="ECO:0000256" key="3">
    <source>
        <dbReference type="ARBA" id="ARBA00011080"/>
    </source>
</evidence>
<dbReference type="Pfam" id="PF00521">
    <property type="entry name" value="DNA_topoisoIV"/>
    <property type="match status" value="1"/>
</dbReference>
<dbReference type="InterPro" id="IPR013760">
    <property type="entry name" value="Topo_IIA-like_dom_sf"/>
</dbReference>
<evidence type="ECO:0000313" key="15">
    <source>
        <dbReference type="EMBL" id="JAD78423.1"/>
    </source>
</evidence>
<keyword evidence="7 11" id="KW-0799">Topoisomerase</keyword>
<dbReference type="InterPro" id="IPR002205">
    <property type="entry name" value="Topo_IIA_dom_A"/>
</dbReference>
<dbReference type="PROSITE" id="PS52040">
    <property type="entry name" value="TOPO_IIA"/>
    <property type="match status" value="1"/>
</dbReference>
<dbReference type="GO" id="GO:0003918">
    <property type="term" value="F:DNA topoisomerase type II (double strand cut, ATP-hydrolyzing) activity"/>
    <property type="evidence" value="ECO:0007669"/>
    <property type="project" value="UniProtKB-EC"/>
</dbReference>
<reference evidence="15" key="1">
    <citation type="submission" date="2014-09" db="EMBL/GenBank/DDBJ databases">
        <authorList>
            <person name="Magalhaes I.L.F."/>
            <person name="Oliveira U."/>
            <person name="Santos F.R."/>
            <person name="Vidigal T.H.D.A."/>
            <person name="Brescovit A.D."/>
            <person name="Santos A.J."/>
        </authorList>
    </citation>
    <scope>NUCLEOTIDE SEQUENCE</scope>
    <source>
        <tissue evidence="15">Shoot tissue taken approximately 20 cm above the soil surface</tissue>
    </source>
</reference>
<dbReference type="InterPro" id="IPR002110">
    <property type="entry name" value="Ankyrin_rpt"/>
</dbReference>
<feature type="repeat" description="ANK" evidence="10">
    <location>
        <begin position="407"/>
        <end position="439"/>
    </location>
</feature>
<dbReference type="GO" id="GO:0005524">
    <property type="term" value="F:ATP binding"/>
    <property type="evidence" value="ECO:0007669"/>
    <property type="project" value="UniProtKB-KW"/>
</dbReference>
<dbReference type="PRINTS" id="PR01158">
    <property type="entry name" value="TOPISMRASEII"/>
</dbReference>
<keyword evidence="8 11" id="KW-0238">DNA-binding</keyword>
<evidence type="ECO:0000256" key="4">
    <source>
        <dbReference type="ARBA" id="ARBA00012895"/>
    </source>
</evidence>
<feature type="domain" description="Topo IIA-type catalytic" evidence="14">
    <location>
        <begin position="793"/>
        <end position="1142"/>
    </location>
</feature>
<evidence type="ECO:0000256" key="12">
    <source>
        <dbReference type="SAM" id="MobiDB-lite"/>
    </source>
</evidence>
<dbReference type="Gene3D" id="3.90.199.10">
    <property type="entry name" value="Topoisomerase II, domain 5"/>
    <property type="match status" value="1"/>
</dbReference>
<dbReference type="InterPro" id="IPR036770">
    <property type="entry name" value="Ankyrin_rpt-contain_sf"/>
</dbReference>
<dbReference type="EMBL" id="GBRH01219472">
    <property type="protein sequence ID" value="JAD78423.1"/>
    <property type="molecule type" value="Transcribed_RNA"/>
</dbReference>
<dbReference type="PANTHER" id="PTHR10169">
    <property type="entry name" value="DNA TOPOISOMERASE/GYRASE"/>
    <property type="match status" value="1"/>
</dbReference>
<keyword evidence="5" id="KW-0547">Nucleotide-binding</keyword>
<dbReference type="Pfam" id="PF00069">
    <property type="entry name" value="Pkinase"/>
    <property type="match status" value="1"/>
</dbReference>
<dbReference type="GO" id="GO:0006265">
    <property type="term" value="P:DNA topological change"/>
    <property type="evidence" value="ECO:0007669"/>
    <property type="project" value="UniProtKB-UniRule"/>
</dbReference>
<evidence type="ECO:0000256" key="2">
    <source>
        <dbReference type="ARBA" id="ARBA00001946"/>
    </source>
</evidence>
<dbReference type="PROSITE" id="PS50088">
    <property type="entry name" value="ANK_REPEAT"/>
    <property type="match status" value="2"/>
</dbReference>
<comment type="cofactor">
    <cofactor evidence="2">
        <name>Mg(2+)</name>
        <dbReference type="ChEBI" id="CHEBI:18420"/>
    </cofactor>
</comment>
<evidence type="ECO:0000256" key="9">
    <source>
        <dbReference type="ARBA" id="ARBA00023235"/>
    </source>
</evidence>
<dbReference type="InterPro" id="IPR011009">
    <property type="entry name" value="Kinase-like_dom_sf"/>
</dbReference>
<dbReference type="Gene3D" id="1.25.40.20">
    <property type="entry name" value="Ankyrin repeat-containing domain"/>
    <property type="match status" value="1"/>
</dbReference>
<evidence type="ECO:0000256" key="1">
    <source>
        <dbReference type="ARBA" id="ARBA00000185"/>
    </source>
</evidence>
<feature type="domain" description="Protein kinase" evidence="13">
    <location>
        <begin position="3"/>
        <end position="259"/>
    </location>
</feature>
<dbReference type="SMART" id="SM00248">
    <property type="entry name" value="ANK"/>
    <property type="match status" value="4"/>
</dbReference>
<feature type="compositionally biased region" description="Acidic residues" evidence="12">
    <location>
        <begin position="282"/>
        <end position="303"/>
    </location>
</feature>
<dbReference type="InterPro" id="IPR013759">
    <property type="entry name" value="Topo_IIA_B_C"/>
</dbReference>
<dbReference type="SMART" id="SM00434">
    <property type="entry name" value="TOP4c"/>
    <property type="match status" value="1"/>
</dbReference>
<dbReference type="InterPro" id="IPR050634">
    <property type="entry name" value="DNA_Topoisomerase_II"/>
</dbReference>
<dbReference type="SMART" id="SM00433">
    <property type="entry name" value="TOP2c"/>
    <property type="match status" value="1"/>
</dbReference>
<dbReference type="InterPro" id="IPR001154">
    <property type="entry name" value="TopoII_euk"/>
</dbReference>
<accession>A0A0A9CVG2</accession>
<dbReference type="SUPFAM" id="SSF56112">
    <property type="entry name" value="Protein kinase-like (PK-like)"/>
    <property type="match status" value="1"/>
</dbReference>
<name>A0A0A9CVG2_ARUDO</name>
<sequence length="1142" mass="130026">MNWRSPRNILAGMFGWPSSKAKKVTCSHHVAAKRVSTSKEPKELSKEDEETFERLKAQSLGLDHVCAFHGTMVLDNQIYLIMDAYKESLHEKLKHKLNVQEIRSYGMDILCGVSQLHTSGIICMKIKPSNILLDEKGRAHISDFGTDLILRRVANVASQTPKMTLDIYEAPERWNGEPPSIVSDIWSVGCILLKMCTGASVWGDMTQTQILEHVNNNTTLPLSLQDHVEGHMLHIIASFLTIKAHERPETLSPLYALFLKKRQDILIKNPLSTSPPSASQEVNDDSSFEEVNEDSPPEEDNEEYGPHDVILACQKGSIERLKQLHRSRVDFNTGGPLCMAILSKEQHEKEGVSTKDILELLVRGGADPSQKDDKGQSPLHIAAMRNDKEAIHILISMGGDVNVRNIRNATPLHIALKYHARQCVEYLMELRADYNLQDNDGESAFHVAVQAAQNNLDLFAKMLERDAAECDVLNAKNYRCDTLTDLLKRVPQKWISKELQLKLKSRGVDVQVHDEVEAALHEDTTHVDIAGLEDAYMAGGKNSLDCTLILAEGTSANQFAKAALQVLGKHKYGSYSFTGNLANLKLKCPQSKHVLNIFQALGLPLENVNGAWNCPNDLKKLRYGHVLMMMDQDADGYHIRGLVINMLYFMCPQLLKIPFFLQDFTTYLYKATNIMTNTTLTFRLQEYKEWNLTRGSGWSVSYYKGLASNCLIEVEEYCKNFHDHIRNFIWAGDIDANYIHRAFNDNTTNDRKRWILDYEEGLYDTKPNSTIGYAEFIKKDLVPYFVETAKRCIPNLMDGLNITPRKVMCCLLEKDDKDENYGKQRTISDLASFVSQNCGYLHRLQSIESSIFSMAKNFCGTNNLNLLEPIGLFGSRDDGGRNADIAYLKVAISPLADLVFPKHDYSLVPRLCEDGKEVQPQWYAPIFPLVLVNGAYGIACGFKTAVPRYDVIDVICNLERLMDNSQTEEMIPSYRGFKGTVINVKPNQYTLKGDFELNDDRTILTIREIPIGIWYDDYEKILRNLKVDGTIEKFEIINLHGEDKVHWYKVFLKTVQEDKMIVRTFQLEKKVSSRIYLCNAEGNLQYYPSWKEVLDDFYIKRLKIYEQRKITMGTSDLATDLWKRDLRNFREKYSALKDLSGA</sequence>
<dbReference type="InterPro" id="IPR031660">
    <property type="entry name" value="TOPRIM_C"/>
</dbReference>
<evidence type="ECO:0000256" key="5">
    <source>
        <dbReference type="ARBA" id="ARBA00022741"/>
    </source>
</evidence>
<evidence type="ECO:0000256" key="11">
    <source>
        <dbReference type="PROSITE-ProRule" id="PRU01384"/>
    </source>
</evidence>
<keyword evidence="9 11" id="KW-0413">Isomerase</keyword>
<dbReference type="GO" id="GO:0005634">
    <property type="term" value="C:nucleus"/>
    <property type="evidence" value="ECO:0007669"/>
    <property type="project" value="TreeGrafter"/>
</dbReference>
<dbReference type="AlphaFoldDB" id="A0A0A9CVG2"/>
<dbReference type="GO" id="GO:0004672">
    <property type="term" value="F:protein kinase activity"/>
    <property type="evidence" value="ECO:0007669"/>
    <property type="project" value="InterPro"/>
</dbReference>
<dbReference type="InterPro" id="IPR000719">
    <property type="entry name" value="Prot_kinase_dom"/>
</dbReference>
<comment type="catalytic activity">
    <reaction evidence="1 11">
        <text>ATP-dependent breakage, passage and rejoining of double-stranded DNA.</text>
        <dbReference type="EC" id="5.6.2.2"/>
    </reaction>
</comment>
<dbReference type="InterPro" id="IPR001241">
    <property type="entry name" value="Topo_IIA"/>
</dbReference>
<dbReference type="PROSITE" id="PS50297">
    <property type="entry name" value="ANK_REP_REGION"/>
    <property type="match status" value="2"/>
</dbReference>
<dbReference type="EC" id="5.6.2.2" evidence="4"/>
<dbReference type="InterPro" id="IPR013758">
    <property type="entry name" value="Topo_IIA_A/C_ab"/>
</dbReference>
<evidence type="ECO:0000256" key="6">
    <source>
        <dbReference type="ARBA" id="ARBA00022840"/>
    </source>
</evidence>
<proteinExistence type="inferred from homology"/>
<dbReference type="Gene3D" id="3.40.50.670">
    <property type="match status" value="1"/>
</dbReference>
<evidence type="ECO:0000256" key="10">
    <source>
        <dbReference type="PROSITE-ProRule" id="PRU00023"/>
    </source>
</evidence>
<comment type="similarity">
    <text evidence="3">Belongs to the type II topoisomerase family.</text>
</comment>
<protein>
    <recommendedName>
        <fullName evidence="4">DNA topoisomerase (ATP-hydrolyzing)</fullName>
        <ecNumber evidence="4">5.6.2.2</ecNumber>
    </recommendedName>
</protein>
<keyword evidence="10" id="KW-0040">ANK repeat</keyword>
<dbReference type="Gene3D" id="1.10.510.10">
    <property type="entry name" value="Transferase(Phosphotransferase) domain 1"/>
    <property type="match status" value="1"/>
</dbReference>
<evidence type="ECO:0000256" key="8">
    <source>
        <dbReference type="ARBA" id="ARBA00023125"/>
    </source>
</evidence>
<evidence type="ECO:0000259" key="13">
    <source>
        <dbReference type="PROSITE" id="PS50011"/>
    </source>
</evidence>
<dbReference type="Pfam" id="PF12796">
    <property type="entry name" value="Ank_2"/>
    <property type="match status" value="1"/>
</dbReference>
<dbReference type="SUPFAM" id="SSF56719">
    <property type="entry name" value="Type II DNA topoisomerase"/>
    <property type="match status" value="1"/>
</dbReference>
<feature type="repeat" description="ANK" evidence="10">
    <location>
        <begin position="374"/>
        <end position="406"/>
    </location>
</feature>
<dbReference type="PROSITE" id="PS50011">
    <property type="entry name" value="PROTEIN_KINASE_DOM"/>
    <property type="match status" value="1"/>
</dbReference>
<feature type="compositionally biased region" description="Polar residues" evidence="12">
    <location>
        <begin position="270"/>
        <end position="281"/>
    </location>
</feature>
<dbReference type="FunFam" id="3.40.50.670:FF:000001">
    <property type="entry name" value="DNA topoisomerase 2"/>
    <property type="match status" value="1"/>
</dbReference>
<dbReference type="GO" id="GO:0000712">
    <property type="term" value="P:resolution of meiotic recombination intermediates"/>
    <property type="evidence" value="ECO:0007669"/>
    <property type="project" value="TreeGrafter"/>
</dbReference>
<keyword evidence="6" id="KW-0067">ATP-binding</keyword>
<feature type="active site" description="O-(5'-phospho-DNA)-tyrosine intermediate" evidence="11">
    <location>
        <position position="887"/>
    </location>
</feature>
<dbReference type="Pfam" id="PF16898">
    <property type="entry name" value="TOPRIM_C"/>
    <property type="match status" value="1"/>
</dbReference>
<dbReference type="PANTHER" id="PTHR10169:SF38">
    <property type="entry name" value="DNA TOPOISOMERASE 2"/>
    <property type="match status" value="1"/>
</dbReference>
<dbReference type="SUPFAM" id="SSF48403">
    <property type="entry name" value="Ankyrin repeat"/>
    <property type="match status" value="1"/>
</dbReference>
<evidence type="ECO:0000256" key="7">
    <source>
        <dbReference type="ARBA" id="ARBA00023029"/>
    </source>
</evidence>
<organism evidence="15">
    <name type="scientific">Arundo donax</name>
    <name type="common">Giant reed</name>
    <name type="synonym">Donax arundinaceus</name>
    <dbReference type="NCBI Taxonomy" id="35708"/>
    <lineage>
        <taxon>Eukaryota</taxon>
        <taxon>Viridiplantae</taxon>
        <taxon>Streptophyta</taxon>
        <taxon>Embryophyta</taxon>
        <taxon>Tracheophyta</taxon>
        <taxon>Spermatophyta</taxon>
        <taxon>Magnoliopsida</taxon>
        <taxon>Liliopsida</taxon>
        <taxon>Poales</taxon>
        <taxon>Poaceae</taxon>
        <taxon>PACMAD clade</taxon>
        <taxon>Arundinoideae</taxon>
        <taxon>Arundineae</taxon>
        <taxon>Arundo</taxon>
    </lineage>
</organism>
<evidence type="ECO:0000259" key="14">
    <source>
        <dbReference type="PROSITE" id="PS52040"/>
    </source>
</evidence>
<dbReference type="GO" id="GO:0000819">
    <property type="term" value="P:sister chromatid segregation"/>
    <property type="evidence" value="ECO:0007669"/>
    <property type="project" value="TreeGrafter"/>
</dbReference>
<dbReference type="Gene3D" id="3.30.1360.40">
    <property type="match status" value="1"/>
</dbReference>